<dbReference type="EMBL" id="NRDI02000019">
    <property type="protein sequence ID" value="KAI1509848.1"/>
    <property type="molecule type" value="Genomic_DNA"/>
</dbReference>
<evidence type="ECO:0000313" key="3">
    <source>
        <dbReference type="EMBL" id="KAI1509848.1"/>
    </source>
</evidence>
<reference evidence="3" key="2">
    <citation type="submission" date="2021-05" db="EMBL/GenBank/DDBJ databases">
        <authorList>
            <person name="Moolhuijzen P.M."/>
            <person name="Moffat C.S."/>
        </authorList>
    </citation>
    <scope>NUCLEOTIDE SEQUENCE</scope>
    <source>
        <strain evidence="3">86-124</strain>
    </source>
</reference>
<reference evidence="3" key="3">
    <citation type="journal article" date="2022" name="bioRxiv">
        <title>A global pangenome for the wheat fungal pathogen Pyrenophora tritici-repentis and prediction of effector protein structural homology.</title>
        <authorList>
            <person name="Moolhuijzen P."/>
            <person name="See P.T."/>
            <person name="Shi G."/>
            <person name="Powell H.R."/>
            <person name="Cockram J."/>
            <person name="Jorgensen L.N."/>
            <person name="Benslimane H."/>
            <person name="Strelkov S.E."/>
            <person name="Turner J."/>
            <person name="Liu Z."/>
            <person name="Moffat C.S."/>
        </authorList>
    </citation>
    <scope>NUCLEOTIDE SEQUENCE</scope>
    <source>
        <strain evidence="3">86-124</strain>
    </source>
</reference>
<evidence type="ECO:0000313" key="2">
    <source>
        <dbReference type="EMBL" id="KAF7565732.1"/>
    </source>
</evidence>
<keyword evidence="4" id="KW-1185">Reference proteome</keyword>
<dbReference type="Proteomes" id="UP000245464">
    <property type="component" value="Chromosome 10"/>
</dbReference>
<sequence length="66" mass="7431">MPKNMHDLAKKALKDPPSRKGDDKKDTEEDAKAAKELVGLKEDDTSLLPVPKNLTRNETVDWEEVT</sequence>
<organism evidence="3 4">
    <name type="scientific">Pyrenophora tritici-repentis</name>
    <dbReference type="NCBI Taxonomy" id="45151"/>
    <lineage>
        <taxon>Eukaryota</taxon>
        <taxon>Fungi</taxon>
        <taxon>Dikarya</taxon>
        <taxon>Ascomycota</taxon>
        <taxon>Pezizomycotina</taxon>
        <taxon>Dothideomycetes</taxon>
        <taxon>Pleosporomycetidae</taxon>
        <taxon>Pleosporales</taxon>
        <taxon>Pleosporineae</taxon>
        <taxon>Pleosporaceae</taxon>
        <taxon>Pyrenophora</taxon>
    </lineage>
</organism>
<dbReference type="Proteomes" id="UP000249757">
    <property type="component" value="Unassembled WGS sequence"/>
</dbReference>
<evidence type="ECO:0000256" key="1">
    <source>
        <dbReference type="SAM" id="MobiDB-lite"/>
    </source>
</evidence>
<reference evidence="4" key="4">
    <citation type="journal article" date="2022" name="Microb. Genom.">
        <title>A global pangenome for the wheat fungal pathogen Pyrenophora tritici-repentis and prediction of effector protein structural homology.</title>
        <authorList>
            <person name="Moolhuijzen P.M."/>
            <person name="See P.T."/>
            <person name="Shi G."/>
            <person name="Powell H.R."/>
            <person name="Cockram J."/>
            <person name="Jorgensen L.N."/>
            <person name="Benslimane H."/>
            <person name="Strelkov S.E."/>
            <person name="Turner J."/>
            <person name="Liu Z."/>
            <person name="Moffat C.S."/>
        </authorList>
    </citation>
    <scope>NUCLEOTIDE SEQUENCE [LARGE SCALE GENOMIC DNA]</scope>
</reference>
<dbReference type="AlphaFoldDB" id="A0A2W1E9Q0"/>
<accession>A0A2W1E9Q0</accession>
<proteinExistence type="predicted"/>
<comment type="caution">
    <text evidence="3">The sequence shown here is derived from an EMBL/GenBank/DDBJ whole genome shotgun (WGS) entry which is preliminary data.</text>
</comment>
<feature type="region of interest" description="Disordered" evidence="1">
    <location>
        <begin position="1"/>
        <end position="66"/>
    </location>
</feature>
<gene>
    <name evidence="3" type="ORF">Ptr86124_011434</name>
    <name evidence="2" type="ORF">PtrM4_051660</name>
</gene>
<feature type="compositionally biased region" description="Basic and acidic residues" evidence="1">
    <location>
        <begin position="1"/>
        <end position="44"/>
    </location>
</feature>
<name>A0A2W1E9Q0_9PLEO</name>
<protein>
    <submittedName>
        <fullName evidence="3">Uncharacterized protein</fullName>
    </submittedName>
</protein>
<evidence type="ECO:0000313" key="4">
    <source>
        <dbReference type="Proteomes" id="UP000249757"/>
    </source>
</evidence>
<reference evidence="2" key="1">
    <citation type="journal article" date="2018" name="BMC Genomics">
        <title>Comparative genomics of the wheat fungal pathogen Pyrenophora tritici-repentis reveals chromosomal variations and genome plasticity.</title>
        <authorList>
            <person name="Moolhuijzen P."/>
            <person name="See P.T."/>
            <person name="Hane J.K."/>
            <person name="Shi G."/>
            <person name="Liu Z."/>
            <person name="Oliver R.P."/>
            <person name="Moffat C.S."/>
        </authorList>
    </citation>
    <scope>NUCLEOTIDE SEQUENCE [LARGE SCALE GENOMIC DNA]</scope>
    <source>
        <strain evidence="2">M4</strain>
    </source>
</reference>
<dbReference type="EMBL" id="NQIK02000010">
    <property type="protein sequence ID" value="KAF7565732.1"/>
    <property type="molecule type" value="Genomic_DNA"/>
</dbReference>